<feature type="chain" id="PRO_5020341653" evidence="1">
    <location>
        <begin position="27"/>
        <end position="208"/>
    </location>
</feature>
<dbReference type="Gene3D" id="3.40.50.1110">
    <property type="entry name" value="SGNH hydrolase"/>
    <property type="match status" value="1"/>
</dbReference>
<dbReference type="AlphaFoldDB" id="A0A4V5NZ84"/>
<feature type="signal peptide" evidence="1">
    <location>
        <begin position="1"/>
        <end position="26"/>
    </location>
</feature>
<name>A0A4V5NZ84_9SPHI</name>
<evidence type="ECO:0000259" key="2">
    <source>
        <dbReference type="Pfam" id="PF13472"/>
    </source>
</evidence>
<dbReference type="GO" id="GO:0004622">
    <property type="term" value="F:phosphatidylcholine lysophospholipase activity"/>
    <property type="evidence" value="ECO:0007669"/>
    <property type="project" value="TreeGrafter"/>
</dbReference>
<dbReference type="OrthoDB" id="9796689at2"/>
<dbReference type="SUPFAM" id="SSF52266">
    <property type="entry name" value="SGNH hydrolase"/>
    <property type="match status" value="1"/>
</dbReference>
<dbReference type="InterPro" id="IPR036514">
    <property type="entry name" value="SGNH_hydro_sf"/>
</dbReference>
<evidence type="ECO:0000256" key="1">
    <source>
        <dbReference type="SAM" id="SignalP"/>
    </source>
</evidence>
<dbReference type="Proteomes" id="UP000307244">
    <property type="component" value="Unassembled WGS sequence"/>
</dbReference>
<reference evidence="3 4" key="1">
    <citation type="submission" date="2019-04" db="EMBL/GenBank/DDBJ databases">
        <title>Pedobacter sp. RP-3-15 sp. nov., isolated from Arctic soil.</title>
        <authorList>
            <person name="Dahal R.H."/>
            <person name="Kim D.-U."/>
        </authorList>
    </citation>
    <scope>NUCLEOTIDE SEQUENCE [LARGE SCALE GENOMIC DNA]</scope>
    <source>
        <strain evidence="3 4">RP-3-15</strain>
    </source>
</reference>
<dbReference type="InterPro" id="IPR051532">
    <property type="entry name" value="Ester_Hydrolysis_Enzymes"/>
</dbReference>
<keyword evidence="1" id="KW-0732">Signal</keyword>
<organism evidence="3 4">
    <name type="scientific">Pedobacter frigoris</name>
    <dbReference type="NCBI Taxonomy" id="2571272"/>
    <lineage>
        <taxon>Bacteria</taxon>
        <taxon>Pseudomonadati</taxon>
        <taxon>Bacteroidota</taxon>
        <taxon>Sphingobacteriia</taxon>
        <taxon>Sphingobacteriales</taxon>
        <taxon>Sphingobacteriaceae</taxon>
        <taxon>Pedobacter</taxon>
    </lineage>
</organism>
<dbReference type="InterPro" id="IPR013830">
    <property type="entry name" value="SGNH_hydro"/>
</dbReference>
<accession>A0A4V5NZ84</accession>
<dbReference type="RefSeq" id="WP_136835649.1">
    <property type="nucleotide sequence ID" value="NZ_SWBQ01000002.1"/>
</dbReference>
<dbReference type="PANTHER" id="PTHR30383:SF5">
    <property type="entry name" value="SGNH HYDROLASE-TYPE ESTERASE DOMAIN-CONTAINING PROTEIN"/>
    <property type="match status" value="1"/>
</dbReference>
<gene>
    <name evidence="3" type="ORF">FA047_09070</name>
</gene>
<dbReference type="EMBL" id="SWBQ01000002">
    <property type="protein sequence ID" value="TKC07388.1"/>
    <property type="molecule type" value="Genomic_DNA"/>
</dbReference>
<evidence type="ECO:0000313" key="4">
    <source>
        <dbReference type="Proteomes" id="UP000307244"/>
    </source>
</evidence>
<comment type="caution">
    <text evidence="3">The sequence shown here is derived from an EMBL/GenBank/DDBJ whole genome shotgun (WGS) entry which is preliminary data.</text>
</comment>
<dbReference type="PANTHER" id="PTHR30383">
    <property type="entry name" value="THIOESTERASE 1/PROTEASE 1/LYSOPHOSPHOLIPASE L1"/>
    <property type="match status" value="1"/>
</dbReference>
<evidence type="ECO:0000313" key="3">
    <source>
        <dbReference type="EMBL" id="TKC07388.1"/>
    </source>
</evidence>
<proteinExistence type="predicted"/>
<feature type="domain" description="SGNH hydrolase-type esterase" evidence="2">
    <location>
        <begin position="34"/>
        <end position="198"/>
    </location>
</feature>
<keyword evidence="4" id="KW-1185">Reference proteome</keyword>
<dbReference type="Pfam" id="PF13472">
    <property type="entry name" value="Lipase_GDSL_2"/>
    <property type="match status" value="1"/>
</dbReference>
<protein>
    <submittedName>
        <fullName evidence="3">Sialate O-acetylesterase</fullName>
    </submittedName>
</protein>
<sequence length="208" mass="23151">MQNLNKFKRLTGLLFALNLCFNTGFAQSVIKIACVGNSITYGSGIVDREKNAYPAQLQAMLGTNYQVMNFGVSGTTLLKKGNIPYWNTPAYKKALESKPDVVFIKLGTNDSKLVNRAFYAEFENDYKELINSFQAGGASPRIVLLLPVPSFLKDSPSIYDPVIKSQIIPRVRKVAYDMGAEVIDLYSLFTDKAELLPDKIILQLKVPQ</sequence>